<dbReference type="RefSeq" id="WP_084394537.1">
    <property type="nucleotide sequence ID" value="NZ_BMKF01000001.1"/>
</dbReference>
<feature type="signal peptide" evidence="2">
    <location>
        <begin position="1"/>
        <end position="21"/>
    </location>
</feature>
<keyword evidence="2" id="KW-0732">Signal</keyword>
<dbReference type="EMBL" id="BMKF01000001">
    <property type="protein sequence ID" value="GGB65822.1"/>
    <property type="molecule type" value="Genomic_DNA"/>
</dbReference>
<feature type="region of interest" description="Disordered" evidence="1">
    <location>
        <begin position="122"/>
        <end position="142"/>
    </location>
</feature>
<accession>A0ABQ1JDI6</accession>
<name>A0ABQ1JDI6_9PROT</name>
<proteinExistence type="predicted"/>
<comment type="caution">
    <text evidence="3">The sequence shown here is derived from an EMBL/GenBank/DDBJ whole genome shotgun (WGS) entry which is preliminary data.</text>
</comment>
<feature type="chain" id="PRO_5045353871" description="DUF3300 domain-containing protein" evidence="2">
    <location>
        <begin position="22"/>
        <end position="186"/>
    </location>
</feature>
<evidence type="ECO:0000313" key="4">
    <source>
        <dbReference type="Proteomes" id="UP000628854"/>
    </source>
</evidence>
<reference evidence="4" key="1">
    <citation type="journal article" date="2019" name="Int. J. Syst. Evol. Microbiol.">
        <title>The Global Catalogue of Microorganisms (GCM) 10K type strain sequencing project: providing services to taxonomists for standard genome sequencing and annotation.</title>
        <authorList>
            <consortium name="The Broad Institute Genomics Platform"/>
            <consortium name="The Broad Institute Genome Sequencing Center for Infectious Disease"/>
            <person name="Wu L."/>
            <person name="Ma J."/>
        </authorList>
    </citation>
    <scope>NUCLEOTIDE SEQUENCE [LARGE SCALE GENOMIC DNA]</scope>
    <source>
        <strain evidence="4">CGMCC 1.15928</strain>
    </source>
</reference>
<evidence type="ECO:0000256" key="2">
    <source>
        <dbReference type="SAM" id="SignalP"/>
    </source>
</evidence>
<evidence type="ECO:0008006" key="5">
    <source>
        <dbReference type="Google" id="ProtNLM"/>
    </source>
</evidence>
<organism evidence="3 4">
    <name type="scientific">Henriciella pelagia</name>
    <dbReference type="NCBI Taxonomy" id="1977912"/>
    <lineage>
        <taxon>Bacteria</taxon>
        <taxon>Pseudomonadati</taxon>
        <taxon>Pseudomonadota</taxon>
        <taxon>Alphaproteobacteria</taxon>
        <taxon>Hyphomonadales</taxon>
        <taxon>Hyphomonadaceae</taxon>
        <taxon>Henriciella</taxon>
    </lineage>
</organism>
<gene>
    <name evidence="3" type="ORF">GCM10011503_13310</name>
</gene>
<evidence type="ECO:0000256" key="1">
    <source>
        <dbReference type="SAM" id="MobiDB-lite"/>
    </source>
</evidence>
<keyword evidence="4" id="KW-1185">Reference proteome</keyword>
<protein>
    <recommendedName>
        <fullName evidence="5">DUF3300 domain-containing protein</fullName>
    </recommendedName>
</protein>
<evidence type="ECO:0000313" key="3">
    <source>
        <dbReference type="EMBL" id="GGB65822.1"/>
    </source>
</evidence>
<dbReference type="Proteomes" id="UP000628854">
    <property type="component" value="Unassembled WGS sequence"/>
</dbReference>
<sequence>MRPPALTALCLTALFALPAAADGYATPRPTTAAPSPLNPHEKQVRIVKIHKESTGHGYRGCPSSCGPYYHSRTYMTEPVVTRRYTRTYTRLAPPACSHSGGYHHPHHYPGYHSSHSYDSARSYSYSTPNQHGHHAYSSGGSTAYHGSSYRAPRYTYSYTQAVPHTDRDKAWAHYDDGWKGKTNSGR</sequence>